<dbReference type="PANTHER" id="PTHR33204">
    <property type="entry name" value="TRANSCRIPTIONAL REGULATOR, MARR FAMILY"/>
    <property type="match status" value="1"/>
</dbReference>
<dbReference type="AlphaFoldDB" id="A0A3B0SUA7"/>
<keyword evidence="3" id="KW-0804">Transcription</keyword>
<evidence type="ECO:0000256" key="1">
    <source>
        <dbReference type="ARBA" id="ARBA00023015"/>
    </source>
</evidence>
<evidence type="ECO:0000313" key="5">
    <source>
        <dbReference type="EMBL" id="VAW09495.1"/>
    </source>
</evidence>
<gene>
    <name evidence="5" type="ORF">MNBD_ACTINO02-968</name>
</gene>
<dbReference type="InterPro" id="IPR002577">
    <property type="entry name" value="HTH_HxlR"/>
</dbReference>
<evidence type="ECO:0000259" key="4">
    <source>
        <dbReference type="PROSITE" id="PS51118"/>
    </source>
</evidence>
<dbReference type="PROSITE" id="PS51118">
    <property type="entry name" value="HTH_HXLR"/>
    <property type="match status" value="1"/>
</dbReference>
<feature type="domain" description="HTH hxlR-type" evidence="4">
    <location>
        <begin position="17"/>
        <end position="116"/>
    </location>
</feature>
<name>A0A3B0SUA7_9ZZZZ</name>
<dbReference type="InterPro" id="IPR036390">
    <property type="entry name" value="WH_DNA-bd_sf"/>
</dbReference>
<protein>
    <submittedName>
        <fullName evidence="5">Transcriptional regulator, HxlR family</fullName>
    </submittedName>
</protein>
<keyword evidence="2" id="KW-0238">DNA-binding</keyword>
<accession>A0A3B0SUA7</accession>
<dbReference type="PANTHER" id="PTHR33204:SF18">
    <property type="entry name" value="TRANSCRIPTIONAL REGULATORY PROTEIN"/>
    <property type="match status" value="1"/>
</dbReference>
<sequence>MPDQPPTALRSVTSRTCAVSAAVDIIGDRWSLLILREVFFGVRRFEDFRSGLGISRSVLTARLEALVAAGVLRRTPYRLGDHRTRFEYAPTRAGVELLPSVVALMRWGAKHAMTTPPIFSTRHAGCGEDVDAVLRCRAGHLVTPTDMEAHATEFSSTGGVA</sequence>
<reference evidence="5" key="1">
    <citation type="submission" date="2018-06" db="EMBL/GenBank/DDBJ databases">
        <authorList>
            <person name="Zhirakovskaya E."/>
        </authorList>
    </citation>
    <scope>NUCLEOTIDE SEQUENCE</scope>
</reference>
<dbReference type="EMBL" id="UOEK01000590">
    <property type="protein sequence ID" value="VAW09495.1"/>
    <property type="molecule type" value="Genomic_DNA"/>
</dbReference>
<dbReference type="GO" id="GO:0003677">
    <property type="term" value="F:DNA binding"/>
    <property type="evidence" value="ECO:0007669"/>
    <property type="project" value="UniProtKB-KW"/>
</dbReference>
<dbReference type="Pfam" id="PF01638">
    <property type="entry name" value="HxlR"/>
    <property type="match status" value="1"/>
</dbReference>
<evidence type="ECO:0000256" key="3">
    <source>
        <dbReference type="ARBA" id="ARBA00023163"/>
    </source>
</evidence>
<dbReference type="InterPro" id="IPR036388">
    <property type="entry name" value="WH-like_DNA-bd_sf"/>
</dbReference>
<organism evidence="5">
    <name type="scientific">hydrothermal vent metagenome</name>
    <dbReference type="NCBI Taxonomy" id="652676"/>
    <lineage>
        <taxon>unclassified sequences</taxon>
        <taxon>metagenomes</taxon>
        <taxon>ecological metagenomes</taxon>
    </lineage>
</organism>
<dbReference type="SUPFAM" id="SSF46785">
    <property type="entry name" value="Winged helix' DNA-binding domain"/>
    <property type="match status" value="1"/>
</dbReference>
<proteinExistence type="predicted"/>
<dbReference type="Gene3D" id="1.10.10.10">
    <property type="entry name" value="Winged helix-like DNA-binding domain superfamily/Winged helix DNA-binding domain"/>
    <property type="match status" value="1"/>
</dbReference>
<keyword evidence="1" id="KW-0805">Transcription regulation</keyword>
<evidence type="ECO:0000256" key="2">
    <source>
        <dbReference type="ARBA" id="ARBA00023125"/>
    </source>
</evidence>